<dbReference type="eggNOG" id="COG2861">
    <property type="taxonomic scope" value="Bacteria"/>
</dbReference>
<dbReference type="AlphaFoldDB" id="C8X4U7"/>
<dbReference type="CDD" id="cd10936">
    <property type="entry name" value="CE4_DAC2"/>
    <property type="match status" value="1"/>
</dbReference>
<dbReference type="GO" id="GO:0005975">
    <property type="term" value="P:carbohydrate metabolic process"/>
    <property type="evidence" value="ECO:0007669"/>
    <property type="project" value="InterPro"/>
</dbReference>
<name>C8X4U7_DESRD</name>
<dbReference type="InterPro" id="IPR006837">
    <property type="entry name" value="Divergent_DAC"/>
</dbReference>
<dbReference type="KEGG" id="drt:Dret_2160"/>
<dbReference type="InterPro" id="IPR011330">
    <property type="entry name" value="Glyco_hydro/deAcase_b/a-brl"/>
</dbReference>
<evidence type="ECO:0000256" key="1">
    <source>
        <dbReference type="SAM" id="MobiDB-lite"/>
    </source>
</evidence>
<reference evidence="3" key="1">
    <citation type="submission" date="2009-09" db="EMBL/GenBank/DDBJ databases">
        <title>The complete chromosome of Desulfohalobium retbaense DSM 5692.</title>
        <authorList>
            <consortium name="US DOE Joint Genome Institute (JGI-PGF)"/>
            <person name="Lucas S."/>
            <person name="Copeland A."/>
            <person name="Lapidus A."/>
            <person name="Glavina del Rio T."/>
            <person name="Dalin E."/>
            <person name="Tice H."/>
            <person name="Bruce D."/>
            <person name="Goodwin L."/>
            <person name="Pitluck S."/>
            <person name="Kyrpides N."/>
            <person name="Mavromatis K."/>
            <person name="Ivanova N."/>
            <person name="Mikhailova N."/>
            <person name="Munk A.C."/>
            <person name="Brettin T."/>
            <person name="Detter J.C."/>
            <person name="Han C."/>
            <person name="Tapia R."/>
            <person name="Larimer F."/>
            <person name="Land M."/>
            <person name="Hauser L."/>
            <person name="Markowitz V."/>
            <person name="Cheng J.-F."/>
            <person name="Hugenholtz P."/>
            <person name="Woyke T."/>
            <person name="Wu D."/>
            <person name="Spring S."/>
            <person name="Klenk H.-P."/>
            <person name="Eisen J.A."/>
        </authorList>
    </citation>
    <scope>NUCLEOTIDE SEQUENCE [LARGE SCALE GENOMIC DNA]</scope>
    <source>
        <strain evidence="3">DSM 5692</strain>
    </source>
</reference>
<feature type="compositionally biased region" description="Basic residues" evidence="1">
    <location>
        <begin position="8"/>
        <end position="21"/>
    </location>
</feature>
<evidence type="ECO:0000313" key="3">
    <source>
        <dbReference type="Proteomes" id="UP000001052"/>
    </source>
</evidence>
<evidence type="ECO:0000313" key="2">
    <source>
        <dbReference type="EMBL" id="ACV69444.1"/>
    </source>
</evidence>
<dbReference type="Gene3D" id="3.20.20.370">
    <property type="entry name" value="Glycoside hydrolase/deacetylase"/>
    <property type="match status" value="1"/>
</dbReference>
<dbReference type="OrthoDB" id="9784811at2"/>
<dbReference type="PANTHER" id="PTHR30105">
    <property type="entry name" value="UNCHARACTERIZED YIBQ-RELATED"/>
    <property type="match status" value="1"/>
</dbReference>
<dbReference type="HOGENOM" id="CLU_041643_6_0_7"/>
<reference evidence="2 3" key="2">
    <citation type="journal article" date="2010" name="Stand. Genomic Sci.">
        <title>Complete genome sequence of Desulfohalobium retbaense type strain (HR(100)).</title>
        <authorList>
            <person name="Spring S."/>
            <person name="Nolan M."/>
            <person name="Lapidus A."/>
            <person name="Glavina Del Rio T."/>
            <person name="Copeland A."/>
            <person name="Tice H."/>
            <person name="Cheng J.F."/>
            <person name="Lucas S."/>
            <person name="Land M."/>
            <person name="Chen F."/>
            <person name="Bruce D."/>
            <person name="Goodwin L."/>
            <person name="Pitluck S."/>
            <person name="Ivanova N."/>
            <person name="Mavromatis K."/>
            <person name="Mikhailova N."/>
            <person name="Pati A."/>
            <person name="Chen A."/>
            <person name="Palaniappan K."/>
            <person name="Hauser L."/>
            <person name="Chang Y.J."/>
            <person name="Jeffries C.D."/>
            <person name="Munk C."/>
            <person name="Kiss H."/>
            <person name="Chain P."/>
            <person name="Han C."/>
            <person name="Brettin T."/>
            <person name="Detter J.C."/>
            <person name="Schuler E."/>
            <person name="Goker M."/>
            <person name="Rohde M."/>
            <person name="Bristow J."/>
            <person name="Eisen J.A."/>
            <person name="Markowitz V."/>
            <person name="Hugenholtz P."/>
            <person name="Kyrpides N.C."/>
            <person name="Klenk H.P."/>
        </authorList>
    </citation>
    <scope>NUCLEOTIDE SEQUENCE [LARGE SCALE GENOMIC DNA]</scope>
    <source>
        <strain evidence="2 3">DSM 5692</strain>
    </source>
</reference>
<dbReference type="PANTHER" id="PTHR30105:SF2">
    <property type="entry name" value="DIVERGENT POLYSACCHARIDE DEACETYLASE SUPERFAMILY"/>
    <property type="match status" value="1"/>
</dbReference>
<sequence>MATGSSKKSSRRRGKAPRQSKSRITVPTRLLTGLALLVSSALLLTVALFLLPSPKQSSTAQTPETAKRQYEETILAGLEQTIGDIDHLLLDKVRKHGLELRPLRVENRTKAGQHYHFQELTLRGDGYPSQLTQALGQALHNLEHAQLQFASQGTWEIKTFGVMTHRLHFSLQDKAEQNTKSQARLAIVIDDLGEDVRKARRLIQTGLPLTFAVLPSCTHTRDIASLAHEHNLELLLHQPMEPLSYPATDPGTGALFVGMNASQIRKTLKDNLAQIQHAVGLNNHMGSRFTSSSAGMRTTFRNIANRQLFFLDSLTSPDSVARETAKRTHVPYLRRNIFLDNTQNREAILYQLQKAERLALSRGSAIAIGHPYEATLEAIAKWKTQRDPRVRLIPLSTLLAPTL</sequence>
<protein>
    <recommendedName>
        <fullName evidence="4">Divergent polysaccharide deacetylase family protein</fullName>
    </recommendedName>
</protein>
<dbReference type="EMBL" id="CP001734">
    <property type="protein sequence ID" value="ACV69444.1"/>
    <property type="molecule type" value="Genomic_DNA"/>
</dbReference>
<dbReference type="Proteomes" id="UP000001052">
    <property type="component" value="Chromosome"/>
</dbReference>
<evidence type="ECO:0008006" key="4">
    <source>
        <dbReference type="Google" id="ProtNLM"/>
    </source>
</evidence>
<dbReference type="STRING" id="485915.Dret_2160"/>
<feature type="region of interest" description="Disordered" evidence="1">
    <location>
        <begin position="1"/>
        <end position="24"/>
    </location>
</feature>
<proteinExistence type="predicted"/>
<gene>
    <name evidence="2" type="ordered locus">Dret_2160</name>
</gene>
<accession>C8X4U7</accession>
<keyword evidence="3" id="KW-1185">Reference proteome</keyword>
<organism evidence="2 3">
    <name type="scientific">Desulfohalobium retbaense (strain ATCC 49708 / DSM 5692 / JCM 16813 / HR100)</name>
    <dbReference type="NCBI Taxonomy" id="485915"/>
    <lineage>
        <taxon>Bacteria</taxon>
        <taxon>Pseudomonadati</taxon>
        <taxon>Thermodesulfobacteriota</taxon>
        <taxon>Desulfovibrionia</taxon>
        <taxon>Desulfovibrionales</taxon>
        <taxon>Desulfohalobiaceae</taxon>
        <taxon>Desulfohalobium</taxon>
    </lineage>
</organism>
<dbReference type="Pfam" id="PF04748">
    <property type="entry name" value="Polysacc_deac_2"/>
    <property type="match status" value="1"/>
</dbReference>
<dbReference type="SUPFAM" id="SSF88713">
    <property type="entry name" value="Glycoside hydrolase/deacetylase"/>
    <property type="match status" value="1"/>
</dbReference>